<name>A0A9Q1IRB6_SYNKA</name>
<protein>
    <submittedName>
        <fullName evidence="1">Uncharacterized protein</fullName>
    </submittedName>
</protein>
<evidence type="ECO:0000313" key="1">
    <source>
        <dbReference type="EMBL" id="KAJ8350376.1"/>
    </source>
</evidence>
<organism evidence="1 2">
    <name type="scientific">Synaphobranchus kaupii</name>
    <name type="common">Kaup's arrowtooth eel</name>
    <dbReference type="NCBI Taxonomy" id="118154"/>
    <lineage>
        <taxon>Eukaryota</taxon>
        <taxon>Metazoa</taxon>
        <taxon>Chordata</taxon>
        <taxon>Craniata</taxon>
        <taxon>Vertebrata</taxon>
        <taxon>Euteleostomi</taxon>
        <taxon>Actinopterygii</taxon>
        <taxon>Neopterygii</taxon>
        <taxon>Teleostei</taxon>
        <taxon>Anguilliformes</taxon>
        <taxon>Synaphobranchidae</taxon>
        <taxon>Synaphobranchus</taxon>
    </lineage>
</organism>
<evidence type="ECO:0000313" key="2">
    <source>
        <dbReference type="Proteomes" id="UP001152622"/>
    </source>
</evidence>
<accession>A0A9Q1IRB6</accession>
<gene>
    <name evidence="1" type="ORF">SKAU_G00255060</name>
</gene>
<dbReference type="Proteomes" id="UP001152622">
    <property type="component" value="Chromosome 9"/>
</dbReference>
<dbReference type="AlphaFoldDB" id="A0A9Q1IRB6"/>
<dbReference type="EMBL" id="JAINUF010000009">
    <property type="protein sequence ID" value="KAJ8350376.1"/>
    <property type="molecule type" value="Genomic_DNA"/>
</dbReference>
<keyword evidence="2" id="KW-1185">Reference proteome</keyword>
<proteinExistence type="predicted"/>
<sequence>MGPGYGWAGRHDSTCREVERLPVRGAYCHRSYLVQVLLGDYSKELEPLCCQLLRRRCWQFPTLQNLEVQTRTEGEGEGEGGAVLSLPSWPIPSSGLKREPLPLGVTSISFPTRLFYRQPVPFLSREKEPKLLLLLKRRSCNLSGFKRLPVFLQLSKPTNTVNEVHRNSLNKNHVFLKKKHNLT</sequence>
<comment type="caution">
    <text evidence="1">The sequence shown here is derived from an EMBL/GenBank/DDBJ whole genome shotgun (WGS) entry which is preliminary data.</text>
</comment>
<reference evidence="1" key="1">
    <citation type="journal article" date="2023" name="Science">
        <title>Genome structures resolve the early diversification of teleost fishes.</title>
        <authorList>
            <person name="Parey E."/>
            <person name="Louis A."/>
            <person name="Montfort J."/>
            <person name="Bouchez O."/>
            <person name="Roques C."/>
            <person name="Iampietro C."/>
            <person name="Lluch J."/>
            <person name="Castinel A."/>
            <person name="Donnadieu C."/>
            <person name="Desvignes T."/>
            <person name="Floi Bucao C."/>
            <person name="Jouanno E."/>
            <person name="Wen M."/>
            <person name="Mejri S."/>
            <person name="Dirks R."/>
            <person name="Jansen H."/>
            <person name="Henkel C."/>
            <person name="Chen W.J."/>
            <person name="Zahm M."/>
            <person name="Cabau C."/>
            <person name="Klopp C."/>
            <person name="Thompson A.W."/>
            <person name="Robinson-Rechavi M."/>
            <person name="Braasch I."/>
            <person name="Lecointre G."/>
            <person name="Bobe J."/>
            <person name="Postlethwait J.H."/>
            <person name="Berthelot C."/>
            <person name="Roest Crollius H."/>
            <person name="Guiguen Y."/>
        </authorList>
    </citation>
    <scope>NUCLEOTIDE SEQUENCE</scope>
    <source>
        <strain evidence="1">WJC10195</strain>
    </source>
</reference>